<reference evidence="3 4" key="1">
    <citation type="submission" date="2021-02" db="EMBL/GenBank/DDBJ databases">
        <title>PHA producing bacteria isolated from coastal sediment in Guangdong, Shenzhen.</title>
        <authorList>
            <person name="Zheng W."/>
            <person name="Yu S."/>
            <person name="Huang Y."/>
        </authorList>
    </citation>
    <scope>NUCLEOTIDE SEQUENCE [LARGE SCALE GENOMIC DNA]</scope>
    <source>
        <strain evidence="3 4">TN21-5</strain>
    </source>
</reference>
<protein>
    <submittedName>
        <fullName evidence="3">Cache domain-containing protein</fullName>
    </submittedName>
</protein>
<dbReference type="InterPro" id="IPR029151">
    <property type="entry name" value="Sensor-like_sf"/>
</dbReference>
<evidence type="ECO:0000313" key="4">
    <source>
        <dbReference type="Proteomes" id="UP000664344"/>
    </source>
</evidence>
<dbReference type="SUPFAM" id="SSF103190">
    <property type="entry name" value="Sensory domain-like"/>
    <property type="match status" value="2"/>
</dbReference>
<feature type="domain" description="Histidine kinase VP0354-like sensor" evidence="2">
    <location>
        <begin position="79"/>
        <end position="282"/>
    </location>
</feature>
<keyword evidence="1" id="KW-0812">Transmembrane</keyword>
<keyword evidence="1" id="KW-1133">Transmembrane helix</keyword>
<gene>
    <name evidence="3" type="ORF">JYP53_08455</name>
</gene>
<sequence>MAGSGRHFRKFLRSVLVLGITVVLVFTGIVFGTLEYRAGQELEVLKARERARVQLTSWLLTQAFDHAASDVQAFVRMPSTLAYNQSRSPEDRQLLTQDFGVQLAQKPTYSQLRFIGIDGSEKVRLDRLFGRVLVTPERQLQSKAGRYYFTDSRSLSDGELYVSPLDLNVENGVVDAPYLPTVRFAVPLTDQPSGRRGLVVLNVGGELLLDTFRFSMTTQHQAFLLNSEGYILHGPDRGRAWGFMFGLPPAFASDYPEAWAQVQASDSGELLTEDGLFLYETVYPLERIAALPAVDAGTATADSYFWKTVTFVPRKQSGFWGGLVRNLRIEKGIRYSMCTRRMNPSVRFFWR</sequence>
<comment type="caution">
    <text evidence="3">The sequence shown here is derived from an EMBL/GenBank/DDBJ whole genome shotgun (WGS) entry which is preliminary data.</text>
</comment>
<evidence type="ECO:0000259" key="2">
    <source>
        <dbReference type="Pfam" id="PF21623"/>
    </source>
</evidence>
<keyword evidence="1" id="KW-0472">Membrane</keyword>
<dbReference type="EMBL" id="JAFKDB010000012">
    <property type="protein sequence ID" value="MBN7769928.1"/>
    <property type="molecule type" value="Genomic_DNA"/>
</dbReference>
<proteinExistence type="predicted"/>
<evidence type="ECO:0000313" key="3">
    <source>
        <dbReference type="EMBL" id="MBN7769928.1"/>
    </source>
</evidence>
<keyword evidence="4" id="KW-1185">Reference proteome</keyword>
<dbReference type="RefSeq" id="WP_222464200.1">
    <property type="nucleotide sequence ID" value="NZ_JAHVIW010000006.1"/>
</dbReference>
<feature type="transmembrane region" description="Helical" evidence="1">
    <location>
        <begin position="12"/>
        <end position="34"/>
    </location>
</feature>
<evidence type="ECO:0000256" key="1">
    <source>
        <dbReference type="SAM" id="Phobius"/>
    </source>
</evidence>
<dbReference type="Pfam" id="PF21623">
    <property type="entry name" value="HK_sensor_dom_bact"/>
    <property type="match status" value="1"/>
</dbReference>
<dbReference type="Gene3D" id="3.30.450.20">
    <property type="entry name" value="PAS domain"/>
    <property type="match status" value="2"/>
</dbReference>
<dbReference type="Proteomes" id="UP000664344">
    <property type="component" value="Unassembled WGS sequence"/>
</dbReference>
<dbReference type="InterPro" id="IPR048760">
    <property type="entry name" value="VP0354-like_sensor_dom"/>
</dbReference>
<accession>A0ABS3BDM9</accession>
<organism evidence="3 4">
    <name type="scientific">Marinobacter daepoensis</name>
    <dbReference type="NCBI Taxonomy" id="262077"/>
    <lineage>
        <taxon>Bacteria</taxon>
        <taxon>Pseudomonadati</taxon>
        <taxon>Pseudomonadota</taxon>
        <taxon>Gammaproteobacteria</taxon>
        <taxon>Pseudomonadales</taxon>
        <taxon>Marinobacteraceae</taxon>
        <taxon>Marinobacter</taxon>
    </lineage>
</organism>
<name>A0ABS3BDM9_9GAMM</name>